<accession>A0A232LNU7</accession>
<dbReference type="GO" id="GO:0050151">
    <property type="term" value="F:oleate hydratase activity"/>
    <property type="evidence" value="ECO:0007669"/>
    <property type="project" value="InterPro"/>
</dbReference>
<dbReference type="InterPro" id="IPR036188">
    <property type="entry name" value="FAD/NAD-bd_sf"/>
</dbReference>
<dbReference type="GO" id="GO:0071949">
    <property type="term" value="F:FAD binding"/>
    <property type="evidence" value="ECO:0007669"/>
    <property type="project" value="InterPro"/>
</dbReference>
<dbReference type="Gene3D" id="3.50.50.60">
    <property type="entry name" value="FAD/NAD(P)-binding domain"/>
    <property type="match status" value="3"/>
</dbReference>
<evidence type="ECO:0000313" key="1">
    <source>
        <dbReference type="EMBL" id="OXV05816.1"/>
    </source>
</evidence>
<proteinExistence type="predicted"/>
<organism evidence="1 2">
    <name type="scientific">Elaphomyces granulatus</name>
    <dbReference type="NCBI Taxonomy" id="519963"/>
    <lineage>
        <taxon>Eukaryota</taxon>
        <taxon>Fungi</taxon>
        <taxon>Dikarya</taxon>
        <taxon>Ascomycota</taxon>
        <taxon>Pezizomycotina</taxon>
        <taxon>Eurotiomycetes</taxon>
        <taxon>Eurotiomycetidae</taxon>
        <taxon>Eurotiales</taxon>
        <taxon>Elaphomycetaceae</taxon>
        <taxon>Elaphomyces</taxon>
    </lineage>
</organism>
<dbReference type="OrthoDB" id="545169at2759"/>
<name>A0A232LNU7_9EURO</name>
<dbReference type="AlphaFoldDB" id="A0A232LNU7"/>
<dbReference type="InterPro" id="IPR010354">
    <property type="entry name" value="Oleate_hydratase"/>
</dbReference>
<dbReference type="PANTHER" id="PTHR37417:SF2">
    <property type="entry name" value="67 KDA MYOSIN-CROSS-REACTIVE ANTIGEN FAMILY PROTEIN (AFU_ORTHOLOGUE AFUA_5G09970)"/>
    <property type="match status" value="1"/>
</dbReference>
<gene>
    <name evidence="1" type="ORF">Egran_06416</name>
</gene>
<dbReference type="GO" id="GO:0006631">
    <property type="term" value="P:fatty acid metabolic process"/>
    <property type="evidence" value="ECO:0007669"/>
    <property type="project" value="InterPro"/>
</dbReference>
<sequence>MLRRQSTSKSFIRAPGDLHAWLIGSGIASLTAAVHLIKDAQVPGSRVHILETRSVTGGGVENTGNASNGYVVFSGRHPNLHDVCMGELLSQVPSAEDPAKTILESLKESNANETLDEETGTRVLAEGKPGLEEMETRRLGVSLKDRMDLIMIMIEGEKILDNKSIEDLFGHDFFKTKFWTVFSVTFGFQPWHSAIEFRRYLRKFIHNIPSLNNLGTAERTRYTQNEFIITPITNFLKEQGVDFRFDTKVTDILTYPEGDPTTVSEIKMTQRGTEKIVTVDANDIVIITLGSINSGSQQGTNNKPPPTLADTENLLNDQWRLWSKLSKKSMKFGNPENFYSRVPESRLLTFTITTQKAPEFFSRLLPLTCDKRRRTQLLSLKDSNWILNLSVPNQPIFQDQPKDVHVFWGYAMSPEREGNFVKKPMMACSGEEILMELLQHLHFPVDFILKNSITIPCLMPFVTAELLTRGHGDRPEVIPHNMTNLALVGQFVEIPDDTTFTMDYSVRGAQMAVYRLMGLKREPQKSRSYISEFLDLLI</sequence>
<evidence type="ECO:0008006" key="3">
    <source>
        <dbReference type="Google" id="ProtNLM"/>
    </source>
</evidence>
<reference evidence="1 2" key="1">
    <citation type="journal article" date="2015" name="Environ. Microbiol.">
        <title>Metagenome sequence of Elaphomyces granulatus from sporocarp tissue reveals Ascomycota ectomycorrhizal fingerprints of genome expansion and a Proteobacteria-rich microbiome.</title>
        <authorList>
            <person name="Quandt C.A."/>
            <person name="Kohler A."/>
            <person name="Hesse C.N."/>
            <person name="Sharpton T.J."/>
            <person name="Martin F."/>
            <person name="Spatafora J.W."/>
        </authorList>
    </citation>
    <scope>NUCLEOTIDE SEQUENCE [LARGE SCALE GENOMIC DNA]</scope>
    <source>
        <strain evidence="1 2">OSC145934</strain>
    </source>
</reference>
<protein>
    <recommendedName>
        <fullName evidence="3">Oleate hydratase</fullName>
    </recommendedName>
</protein>
<dbReference type="PANTHER" id="PTHR37417">
    <property type="entry name" value="67 KDA MYOSIN-CROSS-REACTIVE ANTIGEN FAMILY PROTEIN (AFU_ORTHOLOGUE AFUA_5G09970)"/>
    <property type="match status" value="1"/>
</dbReference>
<dbReference type="SUPFAM" id="SSF51905">
    <property type="entry name" value="FAD/NAD(P)-binding domain"/>
    <property type="match status" value="1"/>
</dbReference>
<evidence type="ECO:0000313" key="2">
    <source>
        <dbReference type="Proteomes" id="UP000243515"/>
    </source>
</evidence>
<dbReference type="EMBL" id="NPHW01006426">
    <property type="protein sequence ID" value="OXV05816.1"/>
    <property type="molecule type" value="Genomic_DNA"/>
</dbReference>
<dbReference type="Pfam" id="PF06100">
    <property type="entry name" value="MCRA"/>
    <property type="match status" value="1"/>
</dbReference>
<comment type="caution">
    <text evidence="1">The sequence shown here is derived from an EMBL/GenBank/DDBJ whole genome shotgun (WGS) entry which is preliminary data.</text>
</comment>
<dbReference type="Proteomes" id="UP000243515">
    <property type="component" value="Unassembled WGS sequence"/>
</dbReference>
<keyword evidence="2" id="KW-1185">Reference proteome</keyword>